<feature type="binding site" evidence="8">
    <location>
        <position position="83"/>
    </location>
    <ligand>
        <name>Zn(2+)</name>
        <dbReference type="ChEBI" id="CHEBI:29105"/>
        <note>catalytic</note>
    </ligand>
</feature>
<keyword evidence="6 8" id="KW-0862">Zinc</keyword>
<keyword evidence="11" id="KW-1185">Reference proteome</keyword>
<feature type="binding site" evidence="8">
    <location>
        <position position="50"/>
    </location>
    <ligand>
        <name>Zn(2+)</name>
        <dbReference type="ChEBI" id="CHEBI:29105"/>
        <note>catalytic</note>
    </ligand>
</feature>
<dbReference type="PROSITE" id="PS00903">
    <property type="entry name" value="CYT_DCMP_DEAMINASES_1"/>
    <property type="match status" value="1"/>
</dbReference>
<evidence type="ECO:0000256" key="5">
    <source>
        <dbReference type="ARBA" id="ARBA00022801"/>
    </source>
</evidence>
<dbReference type="PROSITE" id="PS51747">
    <property type="entry name" value="CYT_DCMP_DEAMINASES_2"/>
    <property type="match status" value="1"/>
</dbReference>
<accession>A0ABQ6A5K5</accession>
<dbReference type="SUPFAM" id="SSF53927">
    <property type="entry name" value="Cytidine deaminase-like"/>
    <property type="match status" value="1"/>
</dbReference>
<comment type="function">
    <text evidence="8">Catalyzes the deamination of adenosine to inosine at the wobble position 34 of tRNA(Arg2).</text>
</comment>
<dbReference type="EC" id="3.5.4.33" evidence="8"/>
<name>A0ABQ6A5K5_9PROT</name>
<dbReference type="PANTHER" id="PTHR11079:SF202">
    <property type="entry name" value="TRNA-SPECIFIC ADENOSINE DEAMINASE"/>
    <property type="match status" value="1"/>
</dbReference>
<evidence type="ECO:0000256" key="8">
    <source>
        <dbReference type="HAMAP-Rule" id="MF_00972"/>
    </source>
</evidence>
<evidence type="ECO:0000256" key="1">
    <source>
        <dbReference type="ARBA" id="ARBA00010669"/>
    </source>
</evidence>
<dbReference type="CDD" id="cd01285">
    <property type="entry name" value="nucleoside_deaminase"/>
    <property type="match status" value="1"/>
</dbReference>
<dbReference type="HAMAP" id="MF_00972">
    <property type="entry name" value="tRNA_aden_deaminase"/>
    <property type="match status" value="1"/>
</dbReference>
<comment type="similarity">
    <text evidence="1">Belongs to the cytidine and deoxycytidylate deaminase family. ADAT2 subfamily.</text>
</comment>
<dbReference type="InterPro" id="IPR002125">
    <property type="entry name" value="CMP_dCMP_dom"/>
</dbReference>
<dbReference type="Pfam" id="PF00383">
    <property type="entry name" value="dCMP_cyt_deam_1"/>
    <property type="match status" value="1"/>
</dbReference>
<dbReference type="Proteomes" id="UP001156641">
    <property type="component" value="Unassembled WGS sequence"/>
</dbReference>
<evidence type="ECO:0000313" key="11">
    <source>
        <dbReference type="Proteomes" id="UP001156641"/>
    </source>
</evidence>
<comment type="catalytic activity">
    <reaction evidence="7 8">
        <text>adenosine(34) in tRNA + H2O + H(+) = inosine(34) in tRNA + NH4(+)</text>
        <dbReference type="Rhea" id="RHEA:43168"/>
        <dbReference type="Rhea" id="RHEA-COMP:10373"/>
        <dbReference type="Rhea" id="RHEA-COMP:10374"/>
        <dbReference type="ChEBI" id="CHEBI:15377"/>
        <dbReference type="ChEBI" id="CHEBI:15378"/>
        <dbReference type="ChEBI" id="CHEBI:28938"/>
        <dbReference type="ChEBI" id="CHEBI:74411"/>
        <dbReference type="ChEBI" id="CHEBI:82852"/>
        <dbReference type="EC" id="3.5.4.33"/>
    </reaction>
</comment>
<proteinExistence type="inferred from homology"/>
<keyword evidence="5 8" id="KW-0378">Hydrolase</keyword>
<evidence type="ECO:0000259" key="9">
    <source>
        <dbReference type="PROSITE" id="PS51747"/>
    </source>
</evidence>
<evidence type="ECO:0000256" key="3">
    <source>
        <dbReference type="ARBA" id="ARBA00022694"/>
    </source>
</evidence>
<dbReference type="InterPro" id="IPR016192">
    <property type="entry name" value="APOBEC/CMP_deaminase_Zn-bd"/>
</dbReference>
<feature type="domain" description="CMP/dCMP-type deaminase" evidence="9">
    <location>
        <begin position="1"/>
        <end position="108"/>
    </location>
</feature>
<evidence type="ECO:0000256" key="2">
    <source>
        <dbReference type="ARBA" id="ARBA00011738"/>
    </source>
</evidence>
<organism evidence="10 11">
    <name type="scientific">Acidocella aquatica</name>
    <dbReference type="NCBI Taxonomy" id="1922313"/>
    <lineage>
        <taxon>Bacteria</taxon>
        <taxon>Pseudomonadati</taxon>
        <taxon>Pseudomonadota</taxon>
        <taxon>Alphaproteobacteria</taxon>
        <taxon>Acetobacterales</taxon>
        <taxon>Acidocellaceae</taxon>
        <taxon>Acidocella</taxon>
    </lineage>
</organism>
<evidence type="ECO:0000256" key="4">
    <source>
        <dbReference type="ARBA" id="ARBA00022723"/>
    </source>
</evidence>
<dbReference type="Gene3D" id="3.40.140.10">
    <property type="entry name" value="Cytidine Deaminase, domain 2"/>
    <property type="match status" value="1"/>
</dbReference>
<comment type="subunit">
    <text evidence="2 8">Homodimer.</text>
</comment>
<evidence type="ECO:0000313" key="10">
    <source>
        <dbReference type="EMBL" id="GLR67735.1"/>
    </source>
</evidence>
<dbReference type="InterPro" id="IPR028883">
    <property type="entry name" value="tRNA_aden_deaminase"/>
</dbReference>
<comment type="cofactor">
    <cofactor evidence="8">
        <name>Zn(2+)</name>
        <dbReference type="ChEBI" id="CHEBI:29105"/>
    </cofactor>
    <text evidence="8">Binds 1 zinc ion per subunit.</text>
</comment>
<reference evidence="11" key="1">
    <citation type="journal article" date="2019" name="Int. J. Syst. Evol. Microbiol.">
        <title>The Global Catalogue of Microorganisms (GCM) 10K type strain sequencing project: providing services to taxonomists for standard genome sequencing and annotation.</title>
        <authorList>
            <consortium name="The Broad Institute Genomics Platform"/>
            <consortium name="The Broad Institute Genome Sequencing Center for Infectious Disease"/>
            <person name="Wu L."/>
            <person name="Ma J."/>
        </authorList>
    </citation>
    <scope>NUCLEOTIDE SEQUENCE [LARGE SCALE GENOMIC DNA]</scope>
    <source>
        <strain evidence="11">NBRC 112502</strain>
    </source>
</reference>
<dbReference type="InterPro" id="IPR016193">
    <property type="entry name" value="Cytidine_deaminase-like"/>
</dbReference>
<evidence type="ECO:0000256" key="6">
    <source>
        <dbReference type="ARBA" id="ARBA00022833"/>
    </source>
</evidence>
<dbReference type="PANTHER" id="PTHR11079">
    <property type="entry name" value="CYTOSINE DEAMINASE FAMILY MEMBER"/>
    <property type="match status" value="1"/>
</dbReference>
<keyword evidence="3 8" id="KW-0819">tRNA processing</keyword>
<gene>
    <name evidence="8 10" type="primary">tadA</name>
    <name evidence="10" type="ORF">GCM10010909_24160</name>
</gene>
<evidence type="ECO:0000256" key="7">
    <source>
        <dbReference type="ARBA" id="ARBA00048045"/>
    </source>
</evidence>
<dbReference type="EMBL" id="BSOS01000067">
    <property type="protein sequence ID" value="GLR67735.1"/>
    <property type="molecule type" value="Genomic_DNA"/>
</dbReference>
<feature type="binding site" evidence="8">
    <location>
        <position position="80"/>
    </location>
    <ligand>
        <name>Zn(2+)</name>
        <dbReference type="ChEBI" id="CHEBI:29105"/>
        <note>catalytic</note>
    </ligand>
</feature>
<keyword evidence="4 8" id="KW-0479">Metal-binding</keyword>
<feature type="active site" description="Proton donor" evidence="8">
    <location>
        <position position="52"/>
    </location>
</feature>
<sequence>MTPMEHALAQARAAAARGEIPVGAVVTDASGAIIAAAHNQTEATQNPTAHAEFLALQAAAATRGEKYLADCTITVTLEPCVFCAGAIAALRVRRLVFGAYDPKTGAIEHGPRVFTHATTHHKPEIIGGVRDSDCSALLAAFFAGLRNA</sequence>
<comment type="caution">
    <text evidence="10">The sequence shown here is derived from an EMBL/GenBank/DDBJ whole genome shotgun (WGS) entry which is preliminary data.</text>
</comment>
<protein>
    <recommendedName>
        <fullName evidence="8">tRNA-specific adenosine deaminase</fullName>
        <ecNumber evidence="8">3.5.4.33</ecNumber>
    </recommendedName>
</protein>